<dbReference type="OrthoDB" id="626993at2"/>
<evidence type="ECO:0000313" key="6">
    <source>
        <dbReference type="Proteomes" id="UP000199203"/>
    </source>
</evidence>
<name>A0A1G7JHK3_9FLAO</name>
<protein>
    <submittedName>
        <fullName evidence="5">Por secretion system C-terminal sorting domain-containing protein</fullName>
    </submittedName>
</protein>
<dbReference type="InterPro" id="IPR015196">
    <property type="entry name" value="PngaseF_N"/>
</dbReference>
<dbReference type="InterPro" id="IPR014784">
    <property type="entry name" value="Cu2_ascorb_mOase-like_C"/>
</dbReference>
<dbReference type="InterPro" id="IPR008977">
    <property type="entry name" value="PHM/PNGase_F_dom_sf"/>
</dbReference>
<keyword evidence="1 3" id="KW-0732">Signal</keyword>
<feature type="signal peptide" evidence="3">
    <location>
        <begin position="1"/>
        <end position="20"/>
    </location>
</feature>
<dbReference type="RefSeq" id="WP_089872517.1">
    <property type="nucleotide sequence ID" value="NZ_FNBH01000001.1"/>
</dbReference>
<dbReference type="InterPro" id="IPR015197">
    <property type="entry name" value="PngaseF_C"/>
</dbReference>
<dbReference type="SMART" id="SM01290">
    <property type="entry name" value="N-glycanase_N"/>
    <property type="match status" value="1"/>
</dbReference>
<keyword evidence="2" id="KW-1015">Disulfide bond</keyword>
<dbReference type="NCBIfam" id="TIGR04183">
    <property type="entry name" value="Por_Secre_tail"/>
    <property type="match status" value="1"/>
</dbReference>
<evidence type="ECO:0000256" key="2">
    <source>
        <dbReference type="ARBA" id="ARBA00023157"/>
    </source>
</evidence>
<gene>
    <name evidence="5" type="ORF">SAMN05421825_1387</name>
</gene>
<dbReference type="InterPro" id="IPR026444">
    <property type="entry name" value="Secre_tail"/>
</dbReference>
<dbReference type="STRING" id="454006.SAMN05421825_1387"/>
<dbReference type="EMBL" id="FNBH01000001">
    <property type="protein sequence ID" value="SDF24391.1"/>
    <property type="molecule type" value="Genomic_DNA"/>
</dbReference>
<dbReference type="Proteomes" id="UP000199203">
    <property type="component" value="Unassembled WGS sequence"/>
</dbReference>
<keyword evidence="6" id="KW-1185">Reference proteome</keyword>
<feature type="domain" description="Peptide-N-glycosidase F N-terminal" evidence="4">
    <location>
        <begin position="22"/>
        <end position="184"/>
    </location>
</feature>
<dbReference type="SUPFAM" id="SSF49742">
    <property type="entry name" value="PHM/PNGase F"/>
    <property type="match status" value="1"/>
</dbReference>
<reference evidence="6" key="1">
    <citation type="submission" date="2016-10" db="EMBL/GenBank/DDBJ databases">
        <authorList>
            <person name="Varghese N."/>
            <person name="Submissions S."/>
        </authorList>
    </citation>
    <scope>NUCLEOTIDE SEQUENCE [LARGE SCALE GENOMIC DNA]</scope>
    <source>
        <strain evidence="6">DSM 19684</strain>
    </source>
</reference>
<dbReference type="GO" id="GO:0016715">
    <property type="term" value="F:oxidoreductase activity, acting on paired donors, with incorporation or reduction of molecular oxygen, reduced ascorbate as one donor, and incorporation of one atom of oxygen"/>
    <property type="evidence" value="ECO:0007669"/>
    <property type="project" value="InterPro"/>
</dbReference>
<evidence type="ECO:0000256" key="1">
    <source>
        <dbReference type="ARBA" id="ARBA00022729"/>
    </source>
</evidence>
<sequence>MKKKLLFVFAGLALTPFFKSQNVSVFNDVPFYSMYHYLGEGESLPAEAYSQIPSGAIRLHAYEQDIISRKLTESEIASIGSSVKMNIVLTAACDNYDRLAGVNLVLVPKGATTYTYNQSDIKRIEIGRFITPFMNKNISPTQVPYSFQVDNISNILHDTALSAMYDFWIEFRADGYSAAANTQVAGCANRTDVFRGNLEFVTSGVVTPSQNFFLPLSYRQNLNNYNATDVPGQTTRLVTFMLEQPVPNAILHLSTSNHGSNSGGEEYVKRVHNVYLDDQLVSQYMPGGKNCEDYRQYNTQGNGIYGTTAKTLRGWISWNNWCPGDVIPNREVGLGNLSAGTHTIKIDVPTAVFTGQQGYFPISMYIQNQKNGDVICPAPYDLKIASQIDTTVSTEWKEAGTSNQWQTLWGRRNVFTTAGAEVYRDIENDPKDTRTDLTVNWIYETYVKSKCSNDQSSVWYGPVYSTQIKLGTEDIDTKKISIYPNPVKDFININSTAKVNKVSVYNVDGKILLEDNSTKINLSKLQSGIYLMKIDFADGRSQTQKVIKQ</sequence>
<feature type="chain" id="PRO_5011506438" evidence="3">
    <location>
        <begin position="21"/>
        <end position="549"/>
    </location>
</feature>
<dbReference type="Pfam" id="PF09112">
    <property type="entry name" value="N-glycanase_N"/>
    <property type="match status" value="1"/>
</dbReference>
<evidence type="ECO:0000259" key="4">
    <source>
        <dbReference type="SMART" id="SM01290"/>
    </source>
</evidence>
<dbReference type="Pfam" id="PF09113">
    <property type="entry name" value="N-glycanase_C"/>
    <property type="match status" value="1"/>
</dbReference>
<accession>A0A1G7JHK3</accession>
<organism evidence="5 6">
    <name type="scientific">Epilithonimonas hungarica</name>
    <dbReference type="NCBI Taxonomy" id="454006"/>
    <lineage>
        <taxon>Bacteria</taxon>
        <taxon>Pseudomonadati</taxon>
        <taxon>Bacteroidota</taxon>
        <taxon>Flavobacteriia</taxon>
        <taxon>Flavobacteriales</taxon>
        <taxon>Weeksellaceae</taxon>
        <taxon>Chryseobacterium group</taxon>
        <taxon>Epilithonimonas</taxon>
    </lineage>
</organism>
<dbReference type="Pfam" id="PF18962">
    <property type="entry name" value="Por_Secre_tail"/>
    <property type="match status" value="1"/>
</dbReference>
<evidence type="ECO:0000256" key="3">
    <source>
        <dbReference type="SAM" id="SignalP"/>
    </source>
</evidence>
<dbReference type="Gene3D" id="2.60.120.230">
    <property type="match status" value="2"/>
</dbReference>
<evidence type="ECO:0000313" key="5">
    <source>
        <dbReference type="EMBL" id="SDF24391.1"/>
    </source>
</evidence>
<proteinExistence type="predicted"/>
<dbReference type="AlphaFoldDB" id="A0A1G7JHK3"/>